<comment type="similarity">
    <text evidence="12">Belongs to the drug/metabolite transporter (DMT) superfamily. Small multidrug resistance (SMR) (TC 2.A.7.1) family.</text>
</comment>
<dbReference type="GO" id="GO:0005886">
    <property type="term" value="C:plasma membrane"/>
    <property type="evidence" value="ECO:0007669"/>
    <property type="project" value="UniProtKB-SubCell"/>
</dbReference>
<evidence type="ECO:0000256" key="3">
    <source>
        <dbReference type="ARBA" id="ARBA00022475"/>
    </source>
</evidence>
<keyword evidence="10" id="KW-0443">Lipid metabolism</keyword>
<keyword evidence="4" id="KW-0444">Lipid biosynthesis</keyword>
<dbReference type="AlphaFoldDB" id="A0A291LWS6"/>
<evidence type="ECO:0000256" key="6">
    <source>
        <dbReference type="ARBA" id="ARBA00022556"/>
    </source>
</evidence>
<feature type="transmembrane region" description="Helical" evidence="13">
    <location>
        <begin position="211"/>
        <end position="230"/>
    </location>
</feature>
<evidence type="ECO:0000256" key="13">
    <source>
        <dbReference type="SAM" id="Phobius"/>
    </source>
</evidence>
<dbReference type="KEGG" id="cmag:CBW24_03400"/>
<keyword evidence="11 13" id="KW-0472">Membrane</keyword>
<evidence type="ECO:0000256" key="12">
    <source>
        <dbReference type="ARBA" id="ARBA00038032"/>
    </source>
</evidence>
<evidence type="ECO:0000256" key="5">
    <source>
        <dbReference type="ARBA" id="ARBA00022519"/>
    </source>
</evidence>
<feature type="transmembrane region" description="Helical" evidence="13">
    <location>
        <begin position="59"/>
        <end position="80"/>
    </location>
</feature>
<sequence length="286" mass="30041">MLLSLTVFLAVILAALLHASWNALVKGGRDKHLAMAAVVIGQAIFAVPVLLVVPAPNPASYPLMAAGVVLHLGYQLFLLASYRTGDLTQVYPLARGSAPLIVAAVSVVVLGVPLEPLQLGAVALIGLGIISMALVRRGAGQRNRHAAALALTTGCFIASYSLVDGMGARQAGTALGFYGWMTIANALIFAVLAALRWPAMLRRVPTEGRRLLFIGGGASYAAYALVLWAFTQAPIALVTALRETSIIFALLIGVFILREKLDLAKVVATMMTLAGVVMLRMAKQSS</sequence>
<keyword evidence="8" id="KW-0448">Lipopolysaccharide biosynthesis</keyword>
<evidence type="ECO:0000256" key="9">
    <source>
        <dbReference type="ARBA" id="ARBA00022989"/>
    </source>
</evidence>
<keyword evidence="6" id="KW-0441">Lipid A biosynthesis</keyword>
<evidence type="ECO:0000256" key="8">
    <source>
        <dbReference type="ARBA" id="ARBA00022985"/>
    </source>
</evidence>
<evidence type="ECO:0000256" key="1">
    <source>
        <dbReference type="ARBA" id="ARBA00004651"/>
    </source>
</evidence>
<dbReference type="SUPFAM" id="SSF103481">
    <property type="entry name" value="Multidrug resistance efflux transporter EmrE"/>
    <property type="match status" value="2"/>
</dbReference>
<keyword evidence="5" id="KW-0997">Cell inner membrane</keyword>
<dbReference type="InterPro" id="IPR037185">
    <property type="entry name" value="EmrE-like"/>
</dbReference>
<feature type="transmembrane region" description="Helical" evidence="13">
    <location>
        <begin position="175"/>
        <end position="199"/>
    </location>
</feature>
<feature type="transmembrane region" description="Helical" evidence="13">
    <location>
        <begin position="236"/>
        <end position="256"/>
    </location>
</feature>
<dbReference type="InterPro" id="IPR000620">
    <property type="entry name" value="EamA_dom"/>
</dbReference>
<reference evidence="15 16" key="1">
    <citation type="submission" date="2017-05" db="EMBL/GenBank/DDBJ databases">
        <title>Comparative genomic and metabolic analysis of manganese-oxidizing mechanisms in Celeribater manganoxidans DY25T: its adaption to the environment of polymetallic nodule.</title>
        <authorList>
            <person name="Wang X."/>
        </authorList>
    </citation>
    <scope>NUCLEOTIDE SEQUENCE [LARGE SCALE GENOMIC DNA]</scope>
    <source>
        <strain evidence="15 16">DY25</strain>
    </source>
</reference>
<evidence type="ECO:0000313" key="16">
    <source>
        <dbReference type="Proteomes" id="UP000219050"/>
    </source>
</evidence>
<keyword evidence="9 13" id="KW-1133">Transmembrane helix</keyword>
<feature type="transmembrane region" description="Helical" evidence="13">
    <location>
        <begin position="147"/>
        <end position="163"/>
    </location>
</feature>
<dbReference type="InterPro" id="IPR000390">
    <property type="entry name" value="Small_drug/metabolite_transptr"/>
</dbReference>
<evidence type="ECO:0000256" key="2">
    <source>
        <dbReference type="ARBA" id="ARBA00022448"/>
    </source>
</evidence>
<keyword evidence="3" id="KW-1003">Cell membrane</keyword>
<dbReference type="GO" id="GO:0009245">
    <property type="term" value="P:lipid A biosynthetic process"/>
    <property type="evidence" value="ECO:0007669"/>
    <property type="project" value="UniProtKB-KW"/>
</dbReference>
<comment type="subcellular location">
    <subcellularLocation>
        <location evidence="1">Cell membrane</location>
        <topology evidence="1">Multi-pass membrane protein</topology>
    </subcellularLocation>
</comment>
<evidence type="ECO:0000313" key="15">
    <source>
        <dbReference type="EMBL" id="ATI41140.1"/>
    </source>
</evidence>
<dbReference type="PANTHER" id="PTHR30561:SF1">
    <property type="entry name" value="MULTIDRUG TRANSPORTER EMRE"/>
    <property type="match status" value="1"/>
</dbReference>
<name>A0A291LWS6_9RHOB</name>
<protein>
    <recommendedName>
        <fullName evidence="14">EamA domain-containing protein</fullName>
    </recommendedName>
</protein>
<feature type="transmembrane region" description="Helical" evidence="13">
    <location>
        <begin position="32"/>
        <end position="53"/>
    </location>
</feature>
<dbReference type="PANTHER" id="PTHR30561">
    <property type="entry name" value="SMR FAMILY PROTON-DEPENDENT DRUG EFFLUX TRANSPORTER SUGE"/>
    <property type="match status" value="1"/>
</dbReference>
<keyword evidence="2" id="KW-0813">Transport</keyword>
<evidence type="ECO:0000256" key="4">
    <source>
        <dbReference type="ARBA" id="ARBA00022516"/>
    </source>
</evidence>
<dbReference type="EMBL" id="CP021404">
    <property type="protein sequence ID" value="ATI41140.1"/>
    <property type="molecule type" value="Genomic_DNA"/>
</dbReference>
<evidence type="ECO:0000256" key="11">
    <source>
        <dbReference type="ARBA" id="ARBA00023136"/>
    </source>
</evidence>
<accession>A0A291LWS6</accession>
<feature type="transmembrane region" description="Helical" evidence="13">
    <location>
        <begin position="117"/>
        <end position="135"/>
    </location>
</feature>
<evidence type="ECO:0000259" key="14">
    <source>
        <dbReference type="Pfam" id="PF00892"/>
    </source>
</evidence>
<proteinExistence type="inferred from homology"/>
<dbReference type="Proteomes" id="UP000219050">
    <property type="component" value="Chromosome"/>
</dbReference>
<keyword evidence="16" id="KW-1185">Reference proteome</keyword>
<keyword evidence="7 13" id="KW-0812">Transmembrane</keyword>
<dbReference type="GO" id="GO:0009103">
    <property type="term" value="P:lipopolysaccharide biosynthetic process"/>
    <property type="evidence" value="ECO:0007669"/>
    <property type="project" value="UniProtKB-KW"/>
</dbReference>
<feature type="transmembrane region" description="Helical" evidence="13">
    <location>
        <begin position="92"/>
        <end position="111"/>
    </location>
</feature>
<feature type="domain" description="EamA" evidence="14">
    <location>
        <begin position="148"/>
        <end position="279"/>
    </location>
</feature>
<dbReference type="OrthoDB" id="9783707at2"/>
<evidence type="ECO:0000256" key="7">
    <source>
        <dbReference type="ARBA" id="ARBA00022692"/>
    </source>
</evidence>
<dbReference type="GO" id="GO:0022857">
    <property type="term" value="F:transmembrane transporter activity"/>
    <property type="evidence" value="ECO:0007669"/>
    <property type="project" value="InterPro"/>
</dbReference>
<dbReference type="Pfam" id="PF00892">
    <property type="entry name" value="EamA"/>
    <property type="match status" value="1"/>
</dbReference>
<feature type="transmembrane region" description="Helical" evidence="13">
    <location>
        <begin position="6"/>
        <end position="25"/>
    </location>
</feature>
<gene>
    <name evidence="15" type="ORF">CBW24_03400</name>
</gene>
<evidence type="ECO:0000256" key="10">
    <source>
        <dbReference type="ARBA" id="ARBA00023098"/>
    </source>
</evidence>
<dbReference type="Gene3D" id="1.10.3730.20">
    <property type="match status" value="2"/>
</dbReference>
<organism evidence="15 16">
    <name type="scientific">Pacificitalea manganoxidans</name>
    <dbReference type="NCBI Taxonomy" id="1411902"/>
    <lineage>
        <taxon>Bacteria</taxon>
        <taxon>Pseudomonadati</taxon>
        <taxon>Pseudomonadota</taxon>
        <taxon>Alphaproteobacteria</taxon>
        <taxon>Rhodobacterales</taxon>
        <taxon>Paracoccaceae</taxon>
        <taxon>Pacificitalea</taxon>
    </lineage>
</organism>